<dbReference type="RefSeq" id="WP_231249091.1">
    <property type="nucleotide sequence ID" value="NZ_BAAAMQ010000010.1"/>
</dbReference>
<dbReference type="Proteomes" id="UP001501161">
    <property type="component" value="Unassembled WGS sequence"/>
</dbReference>
<dbReference type="EMBL" id="BAAAMQ010000010">
    <property type="protein sequence ID" value="GAA2105117.1"/>
    <property type="molecule type" value="Genomic_DNA"/>
</dbReference>
<protein>
    <submittedName>
        <fullName evidence="1">Uncharacterized protein</fullName>
    </submittedName>
</protein>
<keyword evidence="2" id="KW-1185">Reference proteome</keyword>
<proteinExistence type="predicted"/>
<sequence length="213" mass="22246">MSTSPAATTSMPTFALPGRWWRVSLETPEATTSSARSMARSLYPGDELAVLRRDIQERVASAAAEAAKAGARAFHFAIEVVPGAPVPLTLGIYEPALPTRLSARAGALASAEALAASLRSAESAGAVSSWGDDELGVVRVLSTQDPTAGSEIDRPLLRADYWLTAPATDATTVFSFAAPVIWDQTAPALLELLDAIISTVQWSPGGNAEPDLT</sequence>
<organism evidence="1 2">
    <name type="scientific">Nocardioides furvisabuli</name>
    <dbReference type="NCBI Taxonomy" id="375542"/>
    <lineage>
        <taxon>Bacteria</taxon>
        <taxon>Bacillati</taxon>
        <taxon>Actinomycetota</taxon>
        <taxon>Actinomycetes</taxon>
        <taxon>Propionibacteriales</taxon>
        <taxon>Nocardioidaceae</taxon>
        <taxon>Nocardioides</taxon>
    </lineage>
</organism>
<evidence type="ECO:0000313" key="2">
    <source>
        <dbReference type="Proteomes" id="UP001501161"/>
    </source>
</evidence>
<gene>
    <name evidence="1" type="ORF">GCM10009726_17430</name>
</gene>
<name>A0ABP5IRD9_9ACTN</name>
<accession>A0ABP5IRD9</accession>
<reference evidence="2" key="1">
    <citation type="journal article" date="2019" name="Int. J. Syst. Evol. Microbiol.">
        <title>The Global Catalogue of Microorganisms (GCM) 10K type strain sequencing project: providing services to taxonomists for standard genome sequencing and annotation.</title>
        <authorList>
            <consortium name="The Broad Institute Genomics Platform"/>
            <consortium name="The Broad Institute Genome Sequencing Center for Infectious Disease"/>
            <person name="Wu L."/>
            <person name="Ma J."/>
        </authorList>
    </citation>
    <scope>NUCLEOTIDE SEQUENCE [LARGE SCALE GENOMIC DNA]</scope>
    <source>
        <strain evidence="2">JCM 13813</strain>
    </source>
</reference>
<evidence type="ECO:0000313" key="1">
    <source>
        <dbReference type="EMBL" id="GAA2105117.1"/>
    </source>
</evidence>
<comment type="caution">
    <text evidence="1">The sequence shown here is derived from an EMBL/GenBank/DDBJ whole genome shotgun (WGS) entry which is preliminary data.</text>
</comment>